<keyword evidence="1" id="KW-0812">Transmembrane</keyword>
<accession>A0A0K8QKG7</accession>
<evidence type="ECO:0000313" key="3">
    <source>
        <dbReference type="EMBL" id="GAN45524.1"/>
    </source>
</evidence>
<gene>
    <name evidence="3" type="ORF">MBSD_2073</name>
    <name evidence="4" type="ORF">MBSD_n0642</name>
</gene>
<dbReference type="InterPro" id="IPR003848">
    <property type="entry name" value="DUF218"/>
</dbReference>
<organism evidence="4">
    <name type="scientific">Mizugakiibacter sediminis</name>
    <dbReference type="NCBI Taxonomy" id="1475481"/>
    <lineage>
        <taxon>Bacteria</taxon>
        <taxon>Pseudomonadati</taxon>
        <taxon>Pseudomonadota</taxon>
        <taxon>Gammaproteobacteria</taxon>
        <taxon>Lysobacterales</taxon>
        <taxon>Rhodanobacteraceae</taxon>
        <taxon>Mizugakiibacter</taxon>
    </lineage>
</organism>
<dbReference type="HOGENOM" id="CLU_053514_1_2_6"/>
<dbReference type="Pfam" id="PF02698">
    <property type="entry name" value="DUF218"/>
    <property type="match status" value="1"/>
</dbReference>
<dbReference type="Gene3D" id="3.40.50.620">
    <property type="entry name" value="HUPs"/>
    <property type="match status" value="1"/>
</dbReference>
<dbReference type="GO" id="GO:0043164">
    <property type="term" value="P:Gram-negative-bacterium-type cell wall biogenesis"/>
    <property type="evidence" value="ECO:0007669"/>
    <property type="project" value="TreeGrafter"/>
</dbReference>
<keyword evidence="1" id="KW-0472">Membrane</keyword>
<dbReference type="AlphaFoldDB" id="A0A0K8QKG7"/>
<feature type="transmembrane region" description="Helical" evidence="1">
    <location>
        <begin position="6"/>
        <end position="25"/>
    </location>
</feature>
<proteinExistence type="predicted"/>
<dbReference type="EMBL" id="DF970159">
    <property type="protein sequence ID" value="GAP65353.1"/>
    <property type="molecule type" value="Genomic_DNA"/>
</dbReference>
<dbReference type="InterPro" id="IPR051599">
    <property type="entry name" value="Cell_Envelope_Assoc"/>
</dbReference>
<dbReference type="CDD" id="cd06259">
    <property type="entry name" value="YdcF-like"/>
    <property type="match status" value="1"/>
</dbReference>
<dbReference type="STRING" id="1475481.GCA_000953855_00652"/>
<dbReference type="RefSeq" id="WP_062535045.1">
    <property type="nucleotide sequence ID" value="NZ_DF970159.1"/>
</dbReference>
<evidence type="ECO:0000259" key="2">
    <source>
        <dbReference type="Pfam" id="PF02698"/>
    </source>
</evidence>
<keyword evidence="1" id="KW-1133">Transmembrane helix</keyword>
<dbReference type="InterPro" id="IPR014729">
    <property type="entry name" value="Rossmann-like_a/b/a_fold"/>
</dbReference>
<dbReference type="Proteomes" id="UP000253740">
    <property type="component" value="Unassembled WGS sequence"/>
</dbReference>
<dbReference type="PANTHER" id="PTHR30336">
    <property type="entry name" value="INNER MEMBRANE PROTEIN, PROBABLE PERMEASE"/>
    <property type="match status" value="1"/>
</dbReference>
<feature type="domain" description="DUF218" evidence="2">
    <location>
        <begin position="77"/>
        <end position="237"/>
    </location>
</feature>
<evidence type="ECO:0000256" key="1">
    <source>
        <dbReference type="SAM" id="Phobius"/>
    </source>
</evidence>
<dbReference type="OrthoDB" id="9809813at2"/>
<reference evidence="4" key="2">
    <citation type="submission" date="2015-08" db="EMBL/GenBank/DDBJ databases">
        <title>Complete DNA Sequence of Pseudomonas syringae pv. actinidiae, the Causal Agent of Kiwifruit Canker Disease.</title>
        <authorList>
            <person name="Rikkerink E.H.A."/>
            <person name="Fineran P.C."/>
        </authorList>
    </citation>
    <scope>NUCLEOTIDE SEQUENCE</scope>
    <source>
        <strain evidence="4">SkMP5</strain>
    </source>
</reference>
<sequence>MQAFPDVLLSPLGAGLLLALLLWLARRRLPRWALRGGIVLEVLCYALMTPLGANALVGMVEAQAPRPSQCGAPRPSAIVVLAGGMEHAALGPDDASVLSTASVRRLLAAVDLWRAMPDATLVVSGGGPFELAEATLLAHFAHKLGVPAAAIRTETHSQTTWENALNTRRLDGVPARIWLVTSALHMPRALLAFRAAGFDVCGFPADFRYLPPQNLGDALPQSGALQKSEAALHELVGMLLYRGIVLKHRLAGDMPAPSAPTASRS</sequence>
<dbReference type="GO" id="GO:0000270">
    <property type="term" value="P:peptidoglycan metabolic process"/>
    <property type="evidence" value="ECO:0007669"/>
    <property type="project" value="TreeGrafter"/>
</dbReference>
<protein>
    <recommendedName>
        <fullName evidence="2">DUF218 domain-containing protein</fullName>
    </recommendedName>
</protein>
<dbReference type="EMBL" id="DF952381">
    <property type="protein sequence ID" value="GAN45524.1"/>
    <property type="molecule type" value="Genomic_DNA"/>
</dbReference>
<evidence type="ECO:0000313" key="5">
    <source>
        <dbReference type="Proteomes" id="UP000253740"/>
    </source>
</evidence>
<reference evidence="3" key="1">
    <citation type="submission" date="2015-03" db="EMBL/GenBank/DDBJ databases">
        <title>Draft genome sequence of Mizugakiibacter sediminis skMP5.</title>
        <authorList>
            <person name="Watanabe T."/>
            <person name="Kojima H."/>
            <person name="Fukui M."/>
        </authorList>
    </citation>
    <scope>NUCLEOTIDE SEQUENCE</scope>
    <source>
        <strain evidence="3">SkMP5</strain>
    </source>
</reference>
<name>A0A0K8QKG7_9GAMM</name>
<keyword evidence="5" id="KW-1185">Reference proteome</keyword>
<dbReference type="PANTHER" id="PTHR30336:SF4">
    <property type="entry name" value="ENVELOPE BIOGENESIS FACTOR ELYC"/>
    <property type="match status" value="1"/>
</dbReference>
<dbReference type="GO" id="GO:0005886">
    <property type="term" value="C:plasma membrane"/>
    <property type="evidence" value="ECO:0007669"/>
    <property type="project" value="TreeGrafter"/>
</dbReference>
<evidence type="ECO:0000313" key="4">
    <source>
        <dbReference type="EMBL" id="GAP65353.1"/>
    </source>
</evidence>